<dbReference type="SUPFAM" id="SSF82114">
    <property type="entry name" value="Riboflavin kinase-like"/>
    <property type="match status" value="1"/>
</dbReference>
<dbReference type="EMBL" id="JAEHOC010000002">
    <property type="protein sequence ID" value="KAG2444616.1"/>
    <property type="molecule type" value="Genomic_DNA"/>
</dbReference>
<keyword evidence="4" id="KW-0288">FMN</keyword>
<evidence type="ECO:0000259" key="8">
    <source>
        <dbReference type="SMART" id="SM00904"/>
    </source>
</evidence>
<evidence type="ECO:0000313" key="10">
    <source>
        <dbReference type="Proteomes" id="UP000650467"/>
    </source>
</evidence>
<dbReference type="AlphaFoldDB" id="A0A835WC40"/>
<evidence type="ECO:0000256" key="1">
    <source>
        <dbReference type="ARBA" id="ARBA00005201"/>
    </source>
</evidence>
<dbReference type="GO" id="GO:0009231">
    <property type="term" value="P:riboflavin biosynthetic process"/>
    <property type="evidence" value="ECO:0007669"/>
    <property type="project" value="InterPro"/>
</dbReference>
<keyword evidence="3" id="KW-0285">Flavoprotein</keyword>
<dbReference type="SMART" id="SM00904">
    <property type="entry name" value="Flavokinase"/>
    <property type="match status" value="1"/>
</dbReference>
<proteinExistence type="predicted"/>
<protein>
    <recommendedName>
        <fullName evidence="2">riboflavin kinase</fullName>
        <ecNumber evidence="2">2.7.1.26</ecNumber>
    </recommendedName>
</protein>
<comment type="pathway">
    <text evidence="1">Cofactor biosynthesis; FMN biosynthesis; FMN from riboflavin (ATP route): step 1/1.</text>
</comment>
<evidence type="ECO:0000256" key="4">
    <source>
        <dbReference type="ARBA" id="ARBA00022643"/>
    </source>
</evidence>
<dbReference type="SUPFAM" id="SSF53335">
    <property type="entry name" value="S-adenosyl-L-methionine-dependent methyltransferases"/>
    <property type="match status" value="1"/>
</dbReference>
<dbReference type="UniPathway" id="UPA00276">
    <property type="reaction ID" value="UER00406"/>
</dbReference>
<dbReference type="Proteomes" id="UP000650467">
    <property type="component" value="Unassembled WGS sequence"/>
</dbReference>
<evidence type="ECO:0000256" key="7">
    <source>
        <dbReference type="ARBA" id="ARBA00022840"/>
    </source>
</evidence>
<dbReference type="Gene3D" id="3.40.50.150">
    <property type="entry name" value="Vaccinia Virus protein VP39"/>
    <property type="match status" value="1"/>
</dbReference>
<name>A0A835WC40_CHLIN</name>
<dbReference type="InterPro" id="IPR023468">
    <property type="entry name" value="Riboflavin_kinase"/>
</dbReference>
<evidence type="ECO:0000256" key="2">
    <source>
        <dbReference type="ARBA" id="ARBA00012105"/>
    </source>
</evidence>
<keyword evidence="10" id="KW-1185">Reference proteome</keyword>
<dbReference type="EC" id="2.7.1.26" evidence="2"/>
<dbReference type="GO" id="GO:0008757">
    <property type="term" value="F:S-adenosylmethionine-dependent methyltransferase activity"/>
    <property type="evidence" value="ECO:0007669"/>
    <property type="project" value="InterPro"/>
</dbReference>
<gene>
    <name evidence="9" type="ORF">HXX76_001360</name>
</gene>
<comment type="caution">
    <text evidence="9">The sequence shown here is derived from an EMBL/GenBank/DDBJ whole genome shotgun (WGS) entry which is preliminary data.</text>
</comment>
<dbReference type="OrthoDB" id="276388at2759"/>
<accession>A0A835WC40</accession>
<dbReference type="PANTHER" id="PTHR22749:SF6">
    <property type="entry name" value="RIBOFLAVIN KINASE"/>
    <property type="match status" value="1"/>
</dbReference>
<keyword evidence="7" id="KW-0067">ATP-binding</keyword>
<dbReference type="InterPro" id="IPR015865">
    <property type="entry name" value="Riboflavin_kinase_bac/euk"/>
</dbReference>
<dbReference type="InterPro" id="IPR029063">
    <property type="entry name" value="SAM-dependent_MTases_sf"/>
</dbReference>
<feature type="domain" description="Riboflavin kinase" evidence="8">
    <location>
        <begin position="193"/>
        <end position="335"/>
    </location>
</feature>
<keyword evidence="6" id="KW-0547">Nucleotide-binding</keyword>
<dbReference type="PANTHER" id="PTHR22749">
    <property type="entry name" value="RIBOFLAVIN KINASE/FMN ADENYLYLTRANSFERASE"/>
    <property type="match status" value="1"/>
</dbReference>
<dbReference type="GO" id="GO:0005524">
    <property type="term" value="F:ATP binding"/>
    <property type="evidence" value="ECO:0007669"/>
    <property type="project" value="UniProtKB-KW"/>
</dbReference>
<dbReference type="InterPro" id="IPR013216">
    <property type="entry name" value="Methyltransf_11"/>
</dbReference>
<keyword evidence="5" id="KW-0808">Transferase</keyword>
<evidence type="ECO:0000256" key="5">
    <source>
        <dbReference type="ARBA" id="ARBA00022679"/>
    </source>
</evidence>
<dbReference type="CDD" id="cd02440">
    <property type="entry name" value="AdoMet_MTases"/>
    <property type="match status" value="1"/>
</dbReference>
<dbReference type="GO" id="GO:0009398">
    <property type="term" value="P:FMN biosynthetic process"/>
    <property type="evidence" value="ECO:0007669"/>
    <property type="project" value="UniProtKB-UniPathway"/>
</dbReference>
<dbReference type="Pfam" id="PF08241">
    <property type="entry name" value="Methyltransf_11"/>
    <property type="match status" value="1"/>
</dbReference>
<dbReference type="InterPro" id="IPR023465">
    <property type="entry name" value="Riboflavin_kinase_dom_sf"/>
</dbReference>
<dbReference type="GO" id="GO:0008531">
    <property type="term" value="F:riboflavin kinase activity"/>
    <property type="evidence" value="ECO:0007669"/>
    <property type="project" value="UniProtKB-EC"/>
</dbReference>
<evidence type="ECO:0000256" key="3">
    <source>
        <dbReference type="ARBA" id="ARBA00022630"/>
    </source>
</evidence>
<evidence type="ECO:0000256" key="6">
    <source>
        <dbReference type="ARBA" id="ARBA00022741"/>
    </source>
</evidence>
<dbReference type="Gene3D" id="2.40.30.30">
    <property type="entry name" value="Riboflavin kinase-like"/>
    <property type="match status" value="1"/>
</dbReference>
<reference evidence="9" key="1">
    <citation type="journal article" date="2020" name="bioRxiv">
        <title>Comparative genomics of Chlamydomonas.</title>
        <authorList>
            <person name="Craig R.J."/>
            <person name="Hasan A.R."/>
            <person name="Ness R.W."/>
            <person name="Keightley P.D."/>
        </authorList>
    </citation>
    <scope>NUCLEOTIDE SEQUENCE</scope>
    <source>
        <strain evidence="9">SAG 7.73</strain>
    </source>
</reference>
<organism evidence="9 10">
    <name type="scientific">Chlamydomonas incerta</name>
    <dbReference type="NCBI Taxonomy" id="51695"/>
    <lineage>
        <taxon>Eukaryota</taxon>
        <taxon>Viridiplantae</taxon>
        <taxon>Chlorophyta</taxon>
        <taxon>core chlorophytes</taxon>
        <taxon>Chlorophyceae</taxon>
        <taxon>CS clade</taxon>
        <taxon>Chlamydomonadales</taxon>
        <taxon>Chlamydomonadaceae</taxon>
        <taxon>Chlamydomonas</taxon>
    </lineage>
</organism>
<evidence type="ECO:0000313" key="9">
    <source>
        <dbReference type="EMBL" id="KAG2444616.1"/>
    </source>
</evidence>
<dbReference type="Pfam" id="PF01687">
    <property type="entry name" value="Flavokinase"/>
    <property type="match status" value="1"/>
</dbReference>
<sequence length="349" mass="37572">MSLKAVPVESSLRPASPRTKEIATRLMMAPGVSASARALVVGSGAVPIIDVLKYLGVKDITAVDMDSALLTVVKTAHGSSSVLGNDLGVRTWQGDFCELPAFLGPVDLVVFTDEPFGTQHTPREALVKACLALKPGGCIVINSEEESRRWRPKYPPTRDNLAALVSGLPVHIHSEQEVANGYSGILQMPAHYRLRTPLALRGKVVKGYGRGSRQMGTPTANIETGLVKRALASMQPGVYFGWAKLNPPHGWPTVDSDVHKMVLNVGSRPTVNKGDEAPSLECHILHHFEGGQEFYGSELEVLVLGFLRPEIKFGSVDALVSRIKADIATARVQLDAPQLRAQAAVLLDK</sequence>